<evidence type="ECO:0000256" key="1">
    <source>
        <dbReference type="ARBA" id="ARBA00012417"/>
    </source>
</evidence>
<organism evidence="8 9">
    <name type="scientific">Sphingomonas japonica</name>
    <dbReference type="NCBI Taxonomy" id="511662"/>
    <lineage>
        <taxon>Bacteria</taxon>
        <taxon>Pseudomonadati</taxon>
        <taxon>Pseudomonadota</taxon>
        <taxon>Alphaproteobacteria</taxon>
        <taxon>Sphingomonadales</taxon>
        <taxon>Sphingomonadaceae</taxon>
        <taxon>Sphingomonas</taxon>
    </lineage>
</organism>
<evidence type="ECO:0000256" key="5">
    <source>
        <dbReference type="ARBA" id="ARBA00022932"/>
    </source>
</evidence>
<evidence type="ECO:0000256" key="4">
    <source>
        <dbReference type="ARBA" id="ARBA00022705"/>
    </source>
</evidence>
<dbReference type="PANTHER" id="PTHR34388">
    <property type="entry name" value="DNA POLYMERASE III SUBUNIT DELTA"/>
    <property type="match status" value="1"/>
</dbReference>
<protein>
    <recommendedName>
        <fullName evidence="1">DNA-directed DNA polymerase</fullName>
        <ecNumber evidence="1">2.7.7.7</ecNumber>
    </recommendedName>
</protein>
<dbReference type="InterPro" id="IPR008921">
    <property type="entry name" value="DNA_pol3_clamp-load_cplx_C"/>
</dbReference>
<comment type="similarity">
    <text evidence="6">Belongs to the DNA polymerase HolA subunit family.</text>
</comment>
<keyword evidence="9" id="KW-1185">Reference proteome</keyword>
<name>A0ABX0U2E5_9SPHN</name>
<evidence type="ECO:0000313" key="9">
    <source>
        <dbReference type="Proteomes" id="UP000788153"/>
    </source>
</evidence>
<dbReference type="InterPro" id="IPR005790">
    <property type="entry name" value="DNA_polIII_delta"/>
</dbReference>
<comment type="catalytic activity">
    <reaction evidence="7">
        <text>DNA(n) + a 2'-deoxyribonucleoside 5'-triphosphate = DNA(n+1) + diphosphate</text>
        <dbReference type="Rhea" id="RHEA:22508"/>
        <dbReference type="Rhea" id="RHEA-COMP:17339"/>
        <dbReference type="Rhea" id="RHEA-COMP:17340"/>
        <dbReference type="ChEBI" id="CHEBI:33019"/>
        <dbReference type="ChEBI" id="CHEBI:61560"/>
        <dbReference type="ChEBI" id="CHEBI:173112"/>
        <dbReference type="EC" id="2.7.7.7"/>
    </reaction>
</comment>
<dbReference type="PANTHER" id="PTHR34388:SF1">
    <property type="entry name" value="DNA POLYMERASE III SUBUNIT DELTA"/>
    <property type="match status" value="1"/>
</dbReference>
<keyword evidence="5" id="KW-0239">DNA-directed DNA polymerase</keyword>
<keyword evidence="4" id="KW-0235">DNA replication</keyword>
<dbReference type="Proteomes" id="UP000788153">
    <property type="component" value="Unassembled WGS sequence"/>
</dbReference>
<dbReference type="EMBL" id="JAASQP010000001">
    <property type="protein sequence ID" value="NIJ23502.1"/>
    <property type="molecule type" value="Genomic_DNA"/>
</dbReference>
<evidence type="ECO:0000256" key="7">
    <source>
        <dbReference type="ARBA" id="ARBA00049244"/>
    </source>
</evidence>
<dbReference type="Gene3D" id="1.10.8.60">
    <property type="match status" value="1"/>
</dbReference>
<accession>A0ABX0U2E5</accession>
<dbReference type="SUPFAM" id="SSF52540">
    <property type="entry name" value="P-loop containing nucleoside triphosphate hydrolases"/>
    <property type="match status" value="1"/>
</dbReference>
<dbReference type="GO" id="GO:0003887">
    <property type="term" value="F:DNA-directed DNA polymerase activity"/>
    <property type="evidence" value="ECO:0007669"/>
    <property type="project" value="UniProtKB-EC"/>
</dbReference>
<dbReference type="RefSeq" id="WP_140230914.1">
    <property type="nucleotide sequence ID" value="NZ_BAAAEV010000001.1"/>
</dbReference>
<comment type="caution">
    <text evidence="8">The sequence shown here is derived from an EMBL/GenBank/DDBJ whole genome shotgun (WGS) entry which is preliminary data.</text>
</comment>
<dbReference type="InterPro" id="IPR027417">
    <property type="entry name" value="P-loop_NTPase"/>
</dbReference>
<keyword evidence="3 8" id="KW-0548">Nucleotidyltransferase</keyword>
<dbReference type="SUPFAM" id="SSF48019">
    <property type="entry name" value="post-AAA+ oligomerization domain-like"/>
    <property type="match status" value="1"/>
</dbReference>
<dbReference type="Gene3D" id="1.20.272.10">
    <property type="match status" value="1"/>
</dbReference>
<evidence type="ECO:0000256" key="6">
    <source>
        <dbReference type="ARBA" id="ARBA00034754"/>
    </source>
</evidence>
<gene>
    <name evidence="8" type="ORF">FHT01_001044</name>
</gene>
<sequence>MKVKPDAVRQAIDRGAGDLRLILLHGPDESAAQELAAQLGRRLGPDAERVDLDAAALKANPGRLADEAASLSLFGDKRWIRATIGEESHEAVNLLIASQSAVNPVVAIACGVKSSGKLVKLAEATRGVLSCACYVPEGADAARIAAQVARDHGVRLAPGAAARLAEAVGSDRALLAREVEKIALYLDAAPDRPADADDAVLDAIGAVRDEDTLFAAIAAIVEGDPVATGAEVRAMGGDTSPIPLLRQLGKRLVALAEMRSEIDRGEGVDRVIDARRVHFREKPATVRALRRWSSAHLARGVDRVRAAELAAVARDNAGSVLAWDEALAIARAAQRWG</sequence>
<evidence type="ECO:0000313" key="8">
    <source>
        <dbReference type="EMBL" id="NIJ23502.1"/>
    </source>
</evidence>
<dbReference type="EC" id="2.7.7.7" evidence="1"/>
<evidence type="ECO:0000256" key="2">
    <source>
        <dbReference type="ARBA" id="ARBA00022679"/>
    </source>
</evidence>
<proteinExistence type="inferred from homology"/>
<keyword evidence="2 8" id="KW-0808">Transferase</keyword>
<evidence type="ECO:0000256" key="3">
    <source>
        <dbReference type="ARBA" id="ARBA00022695"/>
    </source>
</evidence>
<reference evidence="8 9" key="1">
    <citation type="submission" date="2020-03" db="EMBL/GenBank/DDBJ databases">
        <title>Genomic Encyclopedia of Type Strains, Phase IV (KMG-IV): sequencing the most valuable type-strain genomes for metagenomic binning, comparative biology and taxonomic classification.</title>
        <authorList>
            <person name="Goeker M."/>
        </authorList>
    </citation>
    <scope>NUCLEOTIDE SEQUENCE [LARGE SCALE GENOMIC DNA]</scope>
    <source>
        <strain evidence="8 9">DSM 22753</strain>
    </source>
</reference>
<dbReference type="NCBIfam" id="TIGR01128">
    <property type="entry name" value="holA"/>
    <property type="match status" value="1"/>
</dbReference>